<dbReference type="Gene3D" id="3.90.930.12">
    <property type="entry name" value="Ribosomal protein L6, alpha-beta domain"/>
    <property type="match status" value="2"/>
</dbReference>
<keyword evidence="4 6" id="KW-0699">rRNA-binding</keyword>
<dbReference type="HAMAP" id="MF_01365_B">
    <property type="entry name" value="Ribosomal_uL6_B"/>
    <property type="match status" value="1"/>
</dbReference>
<keyword evidence="4 6" id="KW-0694">RNA-binding</keyword>
<evidence type="ECO:0000256" key="6">
    <source>
        <dbReference type="RuleBase" id="RU003870"/>
    </source>
</evidence>
<accession>A0A0G1Q3P9</accession>
<organism evidence="8 9">
    <name type="scientific">Candidatus Woesebacteria bacterium GW2011_GWA1_45_8</name>
    <dbReference type="NCBI Taxonomy" id="1618559"/>
    <lineage>
        <taxon>Bacteria</taxon>
        <taxon>Candidatus Woeseibacteriota</taxon>
    </lineage>
</organism>
<evidence type="ECO:0000256" key="2">
    <source>
        <dbReference type="ARBA" id="ARBA00022980"/>
    </source>
</evidence>
<evidence type="ECO:0000313" key="9">
    <source>
        <dbReference type="Proteomes" id="UP000034653"/>
    </source>
</evidence>
<evidence type="ECO:0000256" key="3">
    <source>
        <dbReference type="ARBA" id="ARBA00023274"/>
    </source>
</evidence>
<dbReference type="PANTHER" id="PTHR11655">
    <property type="entry name" value="60S/50S RIBOSOMAL PROTEIN L6/L9"/>
    <property type="match status" value="1"/>
</dbReference>
<dbReference type="InterPro" id="IPR000702">
    <property type="entry name" value="Ribosomal_uL6-like"/>
</dbReference>
<dbReference type="PATRIC" id="fig|1618559.3.peg.56"/>
<protein>
    <recommendedName>
        <fullName evidence="4">Large ribosomal subunit protein uL6</fullName>
    </recommendedName>
</protein>
<evidence type="ECO:0000313" key="8">
    <source>
        <dbReference type="EMBL" id="KKU12313.1"/>
    </source>
</evidence>
<feature type="domain" description="Large ribosomal subunit protein uL6 alpha-beta" evidence="7">
    <location>
        <begin position="90"/>
        <end position="163"/>
    </location>
</feature>
<dbReference type="InterPro" id="IPR020040">
    <property type="entry name" value="Ribosomal_uL6_a/b-dom"/>
</dbReference>
<keyword evidence="2 4" id="KW-0689">Ribosomal protein</keyword>
<name>A0A0G1Q3P9_9BACT</name>
<dbReference type="GO" id="GO:0022625">
    <property type="term" value="C:cytosolic large ribosomal subunit"/>
    <property type="evidence" value="ECO:0007669"/>
    <property type="project" value="UniProtKB-UniRule"/>
</dbReference>
<dbReference type="FunFam" id="3.90.930.12:FF:000001">
    <property type="entry name" value="50S ribosomal protein L6"/>
    <property type="match status" value="1"/>
</dbReference>
<dbReference type="Pfam" id="PF00347">
    <property type="entry name" value="Ribosomal_L6"/>
    <property type="match status" value="2"/>
</dbReference>
<dbReference type="EMBL" id="LCLG01000002">
    <property type="protein sequence ID" value="KKU12313.1"/>
    <property type="molecule type" value="Genomic_DNA"/>
</dbReference>
<dbReference type="SUPFAM" id="SSF56053">
    <property type="entry name" value="Ribosomal protein L6"/>
    <property type="match status" value="2"/>
</dbReference>
<dbReference type="InterPro" id="IPR002358">
    <property type="entry name" value="Ribosomal_uL6_CS"/>
</dbReference>
<proteinExistence type="inferred from homology"/>
<comment type="function">
    <text evidence="4 6">This protein binds to the 23S rRNA, and is important in its secondary structure. It is located near the subunit interface in the base of the L7/L12 stalk, and near the tRNA binding site of the peptidyltransferase center.</text>
</comment>
<dbReference type="PROSITE" id="PS00525">
    <property type="entry name" value="RIBOSOMAL_L6_1"/>
    <property type="match status" value="1"/>
</dbReference>
<dbReference type="AlphaFoldDB" id="A0A0G1Q3P9"/>
<evidence type="ECO:0000256" key="1">
    <source>
        <dbReference type="ARBA" id="ARBA00009356"/>
    </source>
</evidence>
<dbReference type="NCBIfam" id="TIGR03654">
    <property type="entry name" value="L6_bact"/>
    <property type="match status" value="1"/>
</dbReference>
<dbReference type="GO" id="GO:0003735">
    <property type="term" value="F:structural constituent of ribosome"/>
    <property type="evidence" value="ECO:0007669"/>
    <property type="project" value="UniProtKB-UniRule"/>
</dbReference>
<feature type="domain" description="Large ribosomal subunit protein uL6 alpha-beta" evidence="7">
    <location>
        <begin position="11"/>
        <end position="82"/>
    </location>
</feature>
<reference evidence="8 9" key="1">
    <citation type="journal article" date="2015" name="Nature">
        <title>rRNA introns, odd ribosomes, and small enigmatic genomes across a large radiation of phyla.</title>
        <authorList>
            <person name="Brown C.T."/>
            <person name="Hug L.A."/>
            <person name="Thomas B.C."/>
            <person name="Sharon I."/>
            <person name="Castelle C.J."/>
            <person name="Singh A."/>
            <person name="Wilkins M.J."/>
            <person name="Williams K.H."/>
            <person name="Banfield J.F."/>
        </authorList>
    </citation>
    <scope>NUCLEOTIDE SEQUENCE [LARGE SCALE GENOMIC DNA]</scope>
</reference>
<dbReference type="PANTHER" id="PTHR11655:SF14">
    <property type="entry name" value="LARGE RIBOSOMAL SUBUNIT PROTEIN UL6M"/>
    <property type="match status" value="1"/>
</dbReference>
<evidence type="ECO:0000256" key="5">
    <source>
        <dbReference type="RuleBase" id="RU003869"/>
    </source>
</evidence>
<dbReference type="GO" id="GO:0002181">
    <property type="term" value="P:cytoplasmic translation"/>
    <property type="evidence" value="ECO:0007669"/>
    <property type="project" value="TreeGrafter"/>
</dbReference>
<sequence length="184" mass="19392">MSKIGKLPVTIPEGVTAQPSESEVKISGPKGSLTVAIPRKIEVNIRQGQLIVTSQAKSKQGRSNYGSTRAHIANAVKGVSEGFKKQLELVGTGFRAEVAGKTLTMLVGYSHPVKSEAPEGINFTVVKSIITVEGASKELVGQIAANIRAVRPPEPYKGKGIKYMDEVIRRKAGKAAKTVTGAAA</sequence>
<keyword evidence="3 4" id="KW-0687">Ribonucleoprotein</keyword>
<dbReference type="InterPro" id="IPR019906">
    <property type="entry name" value="Ribosomal_uL6_bac-type"/>
</dbReference>
<comment type="similarity">
    <text evidence="1 4 5">Belongs to the universal ribosomal protein uL6 family.</text>
</comment>
<comment type="caution">
    <text evidence="8">The sequence shown here is derived from an EMBL/GenBank/DDBJ whole genome shotgun (WGS) entry which is preliminary data.</text>
</comment>
<gene>
    <name evidence="4" type="primary">rplF</name>
    <name evidence="8" type="ORF">UX19_C0002G0020</name>
</gene>
<evidence type="ECO:0000259" key="7">
    <source>
        <dbReference type="Pfam" id="PF00347"/>
    </source>
</evidence>
<dbReference type="Proteomes" id="UP000034653">
    <property type="component" value="Unassembled WGS sequence"/>
</dbReference>
<dbReference type="PIRSF" id="PIRSF002162">
    <property type="entry name" value="Ribosomal_L6"/>
    <property type="match status" value="1"/>
</dbReference>
<comment type="subunit">
    <text evidence="4">Part of the 50S ribosomal subunit.</text>
</comment>
<dbReference type="PRINTS" id="PR00059">
    <property type="entry name" value="RIBOSOMALL6"/>
</dbReference>
<evidence type="ECO:0000256" key="4">
    <source>
        <dbReference type="HAMAP-Rule" id="MF_01365"/>
    </source>
</evidence>
<dbReference type="GO" id="GO:0019843">
    <property type="term" value="F:rRNA binding"/>
    <property type="evidence" value="ECO:0007669"/>
    <property type="project" value="UniProtKB-UniRule"/>
</dbReference>
<dbReference type="InterPro" id="IPR036789">
    <property type="entry name" value="Ribosomal_uL6-like_a/b-dom_sf"/>
</dbReference>